<organism evidence="8 9">
    <name type="scientific">Rhizobium alvei</name>
    <dbReference type="NCBI Taxonomy" id="1132659"/>
    <lineage>
        <taxon>Bacteria</taxon>
        <taxon>Pseudomonadati</taxon>
        <taxon>Pseudomonadota</taxon>
        <taxon>Alphaproteobacteria</taxon>
        <taxon>Hyphomicrobiales</taxon>
        <taxon>Rhizobiaceae</taxon>
        <taxon>Rhizobium/Agrobacterium group</taxon>
        <taxon>Rhizobium</taxon>
    </lineage>
</organism>
<dbReference type="PROSITE" id="PS50111">
    <property type="entry name" value="CHEMOTAXIS_TRANSDUC_2"/>
    <property type="match status" value="1"/>
</dbReference>
<dbReference type="SMART" id="SM00304">
    <property type="entry name" value="HAMP"/>
    <property type="match status" value="2"/>
</dbReference>
<dbReference type="EMBL" id="JAUOZU010000019">
    <property type="protein sequence ID" value="MDO6966580.1"/>
    <property type="molecule type" value="Genomic_DNA"/>
</dbReference>
<dbReference type="PANTHER" id="PTHR43531">
    <property type="entry name" value="PROTEIN ICFG"/>
    <property type="match status" value="1"/>
</dbReference>
<dbReference type="SUPFAM" id="SSF58104">
    <property type="entry name" value="Methyl-accepting chemotaxis protein (MCP) signaling domain"/>
    <property type="match status" value="1"/>
</dbReference>
<evidence type="ECO:0000313" key="9">
    <source>
        <dbReference type="Proteomes" id="UP001174932"/>
    </source>
</evidence>
<reference evidence="8" key="2">
    <citation type="submission" date="2023-07" db="EMBL/GenBank/DDBJ databases">
        <authorList>
            <person name="Shen H."/>
        </authorList>
    </citation>
    <scope>NUCLEOTIDE SEQUENCE</scope>
    <source>
        <strain evidence="8">TNR-22</strain>
    </source>
</reference>
<dbReference type="SMART" id="SM00283">
    <property type="entry name" value="MA"/>
    <property type="match status" value="1"/>
</dbReference>
<keyword evidence="1" id="KW-0145">Chemotaxis</keyword>
<gene>
    <name evidence="8" type="ORF">Q4481_21705</name>
</gene>
<comment type="caution">
    <text evidence="8">The sequence shown here is derived from an EMBL/GenBank/DDBJ whole genome shotgun (WGS) entry which is preliminary data.</text>
</comment>
<feature type="compositionally biased region" description="Basic and acidic residues" evidence="4">
    <location>
        <begin position="267"/>
        <end position="284"/>
    </location>
</feature>
<keyword evidence="9" id="KW-1185">Reference proteome</keyword>
<feature type="compositionally biased region" description="Polar residues" evidence="4">
    <location>
        <begin position="628"/>
        <end position="639"/>
    </location>
</feature>
<dbReference type="RefSeq" id="WP_304378507.1">
    <property type="nucleotide sequence ID" value="NZ_JAUOZU010000019.1"/>
</dbReference>
<dbReference type="Pfam" id="PF00015">
    <property type="entry name" value="MCPsignal"/>
    <property type="match status" value="1"/>
</dbReference>
<dbReference type="PROSITE" id="PS50885">
    <property type="entry name" value="HAMP"/>
    <property type="match status" value="2"/>
</dbReference>
<dbReference type="SUPFAM" id="SSF158472">
    <property type="entry name" value="HAMP domain-like"/>
    <property type="match status" value="1"/>
</dbReference>
<dbReference type="Gene3D" id="1.10.8.500">
    <property type="entry name" value="HAMP domain in histidine kinase"/>
    <property type="match status" value="1"/>
</dbReference>
<dbReference type="InterPro" id="IPR051310">
    <property type="entry name" value="MCP_chemotaxis"/>
</dbReference>
<feature type="domain" description="HAMP" evidence="7">
    <location>
        <begin position="293"/>
        <end position="337"/>
    </location>
</feature>
<evidence type="ECO:0000256" key="1">
    <source>
        <dbReference type="ARBA" id="ARBA00022500"/>
    </source>
</evidence>
<feature type="domain" description="Methyl-accepting transducer" evidence="6">
    <location>
        <begin position="342"/>
        <end position="571"/>
    </location>
</feature>
<evidence type="ECO:0000256" key="5">
    <source>
        <dbReference type="SAM" id="Phobius"/>
    </source>
</evidence>
<dbReference type="InterPro" id="IPR004089">
    <property type="entry name" value="MCPsignal_dom"/>
</dbReference>
<comment type="similarity">
    <text evidence="2">Belongs to the methyl-accepting chemotaxis (MCP) protein family.</text>
</comment>
<dbReference type="Gene3D" id="1.10.287.950">
    <property type="entry name" value="Methyl-accepting chemotaxis protein"/>
    <property type="match status" value="1"/>
</dbReference>
<keyword evidence="5" id="KW-0472">Membrane</keyword>
<dbReference type="Proteomes" id="UP001174932">
    <property type="component" value="Unassembled WGS sequence"/>
</dbReference>
<feature type="region of interest" description="Disordered" evidence="4">
    <location>
        <begin position="263"/>
        <end position="284"/>
    </location>
</feature>
<dbReference type="InterPro" id="IPR007891">
    <property type="entry name" value="CHASE3"/>
</dbReference>
<keyword evidence="5" id="KW-0812">Transmembrane</keyword>
<reference evidence="8" key="1">
    <citation type="journal article" date="2015" name="Int. J. Syst. Evol. Microbiol.">
        <title>Rhizobium alvei sp. nov., isolated from a freshwater river.</title>
        <authorList>
            <person name="Sheu S.Y."/>
            <person name="Huang H.W."/>
            <person name="Young C.C."/>
            <person name="Chen W.M."/>
        </authorList>
    </citation>
    <scope>NUCLEOTIDE SEQUENCE</scope>
    <source>
        <strain evidence="8">TNR-22</strain>
    </source>
</reference>
<sequence length="639" mass="68673">MRDLRISRKLVLAFAVILAVVITFCALATNSFIKIEDATSANQESQARLKLTEEILTTLVEHQNAMRGYVASLNDDFITRMEKYSAALPPLIKTLEDSLSPEERAQTVSPLRESISTFNGDVSKAVADAKDSQKLEETRATIAKTARLTKIREILGQFTENERKLAAARDQELQSAFHTGMLTLAIGGLLTALVAVLMGVVLSRSLGRPIVTMTDVMGKLANGKTDVTVPETGRLDEIGAMAKTVEVFRQNALTTQRLEQEALANRSEAEKRRDEEQQRQAREAEQLRLASAALGDNLKRLASGDLTCRIETQFAPEYEGLRTDFNATVDQLSQTVSAVIVAVDNMDSGTREIATGATDLSKRTEQQAAALEETAAALDEITVNVSSSSKMTEEARTVARAATQSAAHSAHVVSSAEDAMGRIETSSQQISNIIGVIDEIAFQTNLLALNAGVEAARAGEAGKGFAVVAQEVRELAQRSANAAKEIKGLIQNSTTEVESGVKLVRETGEALKTIGDYITRINSHMESIATSSREQSTGLSEVNVAVNQMDQTTQQNAAMVEESTAAAASLSQEAAKLRDLVSTFKLGMTASSNASALRQTARAMAQPARSTSTAMPARTSRPLKTAAAAQQSSDSWEEF</sequence>
<proteinExistence type="inferred from homology"/>
<evidence type="ECO:0000313" key="8">
    <source>
        <dbReference type="EMBL" id="MDO6966580.1"/>
    </source>
</evidence>
<evidence type="ECO:0000259" key="6">
    <source>
        <dbReference type="PROSITE" id="PS50111"/>
    </source>
</evidence>
<name>A0ABT8YTP1_9HYPH</name>
<feature type="domain" description="HAMP" evidence="7">
    <location>
        <begin position="204"/>
        <end position="257"/>
    </location>
</feature>
<dbReference type="PANTHER" id="PTHR43531:SF11">
    <property type="entry name" value="METHYL-ACCEPTING CHEMOTAXIS PROTEIN 3"/>
    <property type="match status" value="1"/>
</dbReference>
<dbReference type="InterPro" id="IPR003660">
    <property type="entry name" value="HAMP_dom"/>
</dbReference>
<evidence type="ECO:0000256" key="3">
    <source>
        <dbReference type="PROSITE-ProRule" id="PRU00284"/>
    </source>
</evidence>
<dbReference type="Pfam" id="PF00672">
    <property type="entry name" value="HAMP"/>
    <property type="match status" value="1"/>
</dbReference>
<keyword evidence="3" id="KW-0807">Transducer</keyword>
<protein>
    <submittedName>
        <fullName evidence="8">Methyl-accepting chemotaxis protein</fullName>
    </submittedName>
</protein>
<accession>A0ABT8YTP1</accession>
<evidence type="ECO:0000256" key="4">
    <source>
        <dbReference type="SAM" id="MobiDB-lite"/>
    </source>
</evidence>
<dbReference type="CDD" id="cd11386">
    <property type="entry name" value="MCP_signal"/>
    <property type="match status" value="1"/>
</dbReference>
<dbReference type="CDD" id="cd06225">
    <property type="entry name" value="HAMP"/>
    <property type="match status" value="1"/>
</dbReference>
<keyword evidence="5" id="KW-1133">Transmembrane helix</keyword>
<dbReference type="Pfam" id="PF05227">
    <property type="entry name" value="CHASE3"/>
    <property type="match status" value="1"/>
</dbReference>
<feature type="transmembrane region" description="Helical" evidence="5">
    <location>
        <begin position="181"/>
        <end position="203"/>
    </location>
</feature>
<evidence type="ECO:0000259" key="7">
    <source>
        <dbReference type="PROSITE" id="PS50885"/>
    </source>
</evidence>
<feature type="region of interest" description="Disordered" evidence="4">
    <location>
        <begin position="604"/>
        <end position="639"/>
    </location>
</feature>
<evidence type="ECO:0000256" key="2">
    <source>
        <dbReference type="ARBA" id="ARBA00029447"/>
    </source>
</evidence>